<comment type="catalytic activity">
    <reaction evidence="1 9">
        <text>guanosine(46) in tRNA + S-adenosyl-L-methionine = N(7)-methylguanosine(46) in tRNA + S-adenosyl-L-homocysteine</text>
        <dbReference type="Rhea" id="RHEA:42708"/>
        <dbReference type="Rhea" id="RHEA-COMP:10188"/>
        <dbReference type="Rhea" id="RHEA-COMP:10189"/>
        <dbReference type="ChEBI" id="CHEBI:57856"/>
        <dbReference type="ChEBI" id="CHEBI:59789"/>
        <dbReference type="ChEBI" id="CHEBI:74269"/>
        <dbReference type="ChEBI" id="CHEBI:74480"/>
        <dbReference type="EC" id="2.1.1.33"/>
    </reaction>
</comment>
<dbReference type="HOGENOM" id="CLU_050910_2_1_9"/>
<evidence type="ECO:0000256" key="8">
    <source>
        <dbReference type="ARBA" id="ARBA00060767"/>
    </source>
</evidence>
<name>A0A0D4CIZ5_LIMMU</name>
<evidence type="ECO:0000256" key="3">
    <source>
        <dbReference type="ARBA" id="ARBA00022603"/>
    </source>
</evidence>
<comment type="caution">
    <text evidence="9">Lacks conserved residue(s) required for the propagation of feature annotation.</text>
</comment>
<evidence type="ECO:0000256" key="9">
    <source>
        <dbReference type="HAMAP-Rule" id="MF_01057"/>
    </source>
</evidence>
<evidence type="ECO:0000256" key="2">
    <source>
        <dbReference type="ARBA" id="ARBA00003015"/>
    </source>
</evidence>
<dbReference type="InterPro" id="IPR055361">
    <property type="entry name" value="tRNA_methyltr_TrmB_bact"/>
</dbReference>
<evidence type="ECO:0000256" key="4">
    <source>
        <dbReference type="ARBA" id="ARBA00022679"/>
    </source>
</evidence>
<evidence type="ECO:0000256" key="5">
    <source>
        <dbReference type="ARBA" id="ARBA00022691"/>
    </source>
</evidence>
<dbReference type="UniPathway" id="UPA00989"/>
<dbReference type="InterPro" id="IPR029063">
    <property type="entry name" value="SAM-dependent_MTases_sf"/>
</dbReference>
<comment type="function">
    <text evidence="2 9">Catalyzes the formation of N(7)-methylguanine at position 46 (m7G46) in tRNA.</text>
</comment>
<dbReference type="Proteomes" id="UP000003645">
    <property type="component" value="Chromosome"/>
</dbReference>
<keyword evidence="5 9" id="KW-0949">S-adenosyl-L-methionine</keyword>
<keyword evidence="11" id="KW-1185">Reference proteome</keyword>
<comment type="similarity">
    <text evidence="8 9">Belongs to the class I-like SAM-binding methyltransferase superfamily. TrmB family.</text>
</comment>
<dbReference type="GO" id="GO:0008176">
    <property type="term" value="F:tRNA (guanine(46)-N7)-methyltransferase activity"/>
    <property type="evidence" value="ECO:0007669"/>
    <property type="project" value="UniProtKB-UniRule"/>
</dbReference>
<feature type="binding site" evidence="9">
    <location>
        <position position="44"/>
    </location>
    <ligand>
        <name>S-adenosyl-L-methionine</name>
        <dbReference type="ChEBI" id="CHEBI:59789"/>
    </ligand>
</feature>
<feature type="binding site" evidence="9">
    <location>
        <position position="123"/>
    </location>
    <ligand>
        <name>substrate</name>
    </ligand>
</feature>
<dbReference type="AlphaFoldDB" id="A0A0D4CIZ5"/>
<keyword evidence="6 9" id="KW-0819">tRNA processing</keyword>
<dbReference type="CDD" id="cd02440">
    <property type="entry name" value="AdoMet_MTases"/>
    <property type="match status" value="1"/>
</dbReference>
<dbReference type="KEGG" id="lmu:LBLM1_02670"/>
<dbReference type="Gene3D" id="3.40.50.150">
    <property type="entry name" value="Vaccinia Virus protein VP39"/>
    <property type="match status" value="1"/>
</dbReference>
<dbReference type="InterPro" id="IPR003358">
    <property type="entry name" value="tRNA_(Gua-N-7)_MeTrfase_Trmb"/>
</dbReference>
<gene>
    <name evidence="9" type="primary">trmB</name>
    <name evidence="10" type="ORF">LBLM1_02670</name>
</gene>
<feature type="binding site" evidence="9">
    <location>
        <begin position="193"/>
        <end position="196"/>
    </location>
    <ligand>
        <name>substrate</name>
    </ligand>
</feature>
<sequence length="214" mass="24485">MRVKHKKWAEPLIEAHPEKITTDPAQFKGKWQSRFAKEQPIWLEVGMGKGQFAIGMAKAHPEVNFIGLDVVSTVAGIALKKSLEDEELPNLQFICANGAGLDEFFADGEIDRLFLNFSDPWPKSRHAKRRLTYKTFLANYEKVLVPKGTIELKTDNMGFFEFSLVSMNNYGMQYDGVWLDLHHSDENENNVETEYEQKFAAKGQPIYKLKAHFA</sequence>
<dbReference type="FunFam" id="3.40.50.150:FF:000035">
    <property type="entry name" value="tRNA (guanine-N(7)-)-methyltransferase"/>
    <property type="match status" value="1"/>
</dbReference>
<evidence type="ECO:0000313" key="11">
    <source>
        <dbReference type="Proteomes" id="UP000003645"/>
    </source>
</evidence>
<keyword evidence="4 9" id="KW-0808">Transferase</keyword>
<dbReference type="EC" id="2.1.1.33" evidence="9"/>
<dbReference type="GO" id="GO:0043527">
    <property type="term" value="C:tRNA methyltransferase complex"/>
    <property type="evidence" value="ECO:0007669"/>
    <property type="project" value="TreeGrafter"/>
</dbReference>
<feature type="binding site" evidence="9">
    <location>
        <position position="119"/>
    </location>
    <ligand>
        <name>S-adenosyl-L-methionine</name>
        <dbReference type="ChEBI" id="CHEBI:59789"/>
    </ligand>
</feature>
<dbReference type="SUPFAM" id="SSF53335">
    <property type="entry name" value="S-adenosyl-L-methionine-dependent methyltransferases"/>
    <property type="match status" value="1"/>
</dbReference>
<dbReference type="GeneID" id="57114611"/>
<dbReference type="NCBIfam" id="TIGR00091">
    <property type="entry name" value="tRNA (guanosine(46)-N7)-methyltransferase TrmB"/>
    <property type="match status" value="1"/>
</dbReference>
<evidence type="ECO:0000256" key="1">
    <source>
        <dbReference type="ARBA" id="ARBA00000142"/>
    </source>
</evidence>
<protein>
    <recommendedName>
        <fullName evidence="9">tRNA (guanine-N(7)-)-methyltransferase</fullName>
        <ecNumber evidence="9">2.1.1.33</ecNumber>
    </recommendedName>
    <alternativeName>
        <fullName evidence="9">tRNA (guanine(46)-N(7))-methyltransferase</fullName>
    </alternativeName>
    <alternativeName>
        <fullName evidence="9">tRNA(m7G46)-methyltransferase</fullName>
    </alternativeName>
</protein>
<feature type="binding site" evidence="9">
    <location>
        <position position="155"/>
    </location>
    <ligand>
        <name>substrate</name>
    </ligand>
</feature>
<feature type="binding site" evidence="9">
    <location>
        <position position="69"/>
    </location>
    <ligand>
        <name>S-adenosyl-L-methionine</name>
        <dbReference type="ChEBI" id="CHEBI:59789"/>
    </ligand>
</feature>
<dbReference type="HAMAP" id="MF_01057">
    <property type="entry name" value="tRNA_methyltr_TrmB"/>
    <property type="match status" value="1"/>
</dbReference>
<organism evidence="10 11">
    <name type="scientific">Limosilactobacillus mucosae LM1</name>
    <dbReference type="NCBI Taxonomy" id="1130798"/>
    <lineage>
        <taxon>Bacteria</taxon>
        <taxon>Bacillati</taxon>
        <taxon>Bacillota</taxon>
        <taxon>Bacilli</taxon>
        <taxon>Lactobacillales</taxon>
        <taxon>Lactobacillaceae</taxon>
        <taxon>Limosilactobacillus</taxon>
    </lineage>
</organism>
<dbReference type="PROSITE" id="PS51625">
    <property type="entry name" value="SAM_MT_TRMB"/>
    <property type="match status" value="1"/>
</dbReference>
<evidence type="ECO:0000313" key="10">
    <source>
        <dbReference type="EMBL" id="AJT50083.1"/>
    </source>
</evidence>
<dbReference type="STRING" id="1130798.LBLM1_02670"/>
<evidence type="ECO:0000256" key="6">
    <source>
        <dbReference type="ARBA" id="ARBA00022694"/>
    </source>
</evidence>
<dbReference type="PANTHER" id="PTHR23417">
    <property type="entry name" value="3-DEOXY-D-MANNO-OCTULOSONIC-ACID TRANSFERASE/TRNA GUANINE-N 7 - -METHYLTRANSFERASE"/>
    <property type="match status" value="1"/>
</dbReference>
<dbReference type="OrthoDB" id="9802090at2"/>
<comment type="pathway">
    <text evidence="7 9">tRNA modification; N(7)-methylguanine-tRNA biosynthesis.</text>
</comment>
<reference evidence="10 11" key="1">
    <citation type="journal article" date="2012" name="J. Bacteriol.">
        <title>Genome sequence of Lactobacillus mucosae LM1, isolated from piglet feces.</title>
        <authorList>
            <person name="Lee J.H."/>
            <person name="Valeriano V.D."/>
            <person name="Shin Y.R."/>
            <person name="Chae J.P."/>
            <person name="Kim G.B."/>
            <person name="Ham J.S."/>
            <person name="Chun J."/>
            <person name="Kang D.K."/>
        </authorList>
    </citation>
    <scope>NUCLEOTIDE SEQUENCE [LARGE SCALE GENOMIC DNA]</scope>
    <source>
        <strain evidence="10 11">LM1</strain>
    </source>
</reference>
<dbReference type="RefSeq" id="WP_006500083.1">
    <property type="nucleotide sequence ID" value="NZ_CP011013.1"/>
</dbReference>
<proteinExistence type="inferred from homology"/>
<evidence type="ECO:0000256" key="7">
    <source>
        <dbReference type="ARBA" id="ARBA00060552"/>
    </source>
</evidence>
<dbReference type="NCBIfam" id="NF001080">
    <property type="entry name" value="PRK00121.2-2"/>
    <property type="match status" value="1"/>
</dbReference>
<accession>A0A0D4CIZ5</accession>
<dbReference type="Pfam" id="PF02390">
    <property type="entry name" value="Methyltransf_4"/>
    <property type="match status" value="1"/>
</dbReference>
<keyword evidence="3 9" id="KW-0489">Methyltransferase</keyword>
<dbReference type="PANTHER" id="PTHR23417:SF14">
    <property type="entry name" value="PENTACOTRIPEPTIDE-REPEAT REGION OF PRORP DOMAIN-CONTAINING PROTEIN"/>
    <property type="match status" value="1"/>
</dbReference>
<feature type="binding site" evidence="9">
    <location>
        <position position="97"/>
    </location>
    <ligand>
        <name>S-adenosyl-L-methionine</name>
        <dbReference type="ChEBI" id="CHEBI:59789"/>
    </ligand>
</feature>
<dbReference type="EMBL" id="CP011013">
    <property type="protein sequence ID" value="AJT50083.1"/>
    <property type="molecule type" value="Genomic_DNA"/>
</dbReference>